<dbReference type="Pfam" id="PF13531">
    <property type="entry name" value="SBP_bac_11"/>
    <property type="match status" value="1"/>
</dbReference>
<keyword evidence="4" id="KW-1185">Reference proteome</keyword>
<feature type="chain" id="PRO_5035249072" description="Iron(III) transport system substrate-binding protein" evidence="2">
    <location>
        <begin position="27"/>
        <end position="387"/>
    </location>
</feature>
<dbReference type="EMBL" id="BMHA01000012">
    <property type="protein sequence ID" value="GGI08693.1"/>
    <property type="molecule type" value="Genomic_DNA"/>
</dbReference>
<dbReference type="PROSITE" id="PS51257">
    <property type="entry name" value="PROKAR_LIPOPROTEIN"/>
    <property type="match status" value="1"/>
</dbReference>
<feature type="signal peptide" evidence="2">
    <location>
        <begin position="1"/>
        <end position="26"/>
    </location>
</feature>
<evidence type="ECO:0008006" key="5">
    <source>
        <dbReference type="Google" id="ProtNLM"/>
    </source>
</evidence>
<accession>A0A8J3AGS8</accession>
<name>A0A8J3AGS8_9ACTN</name>
<dbReference type="Gene3D" id="3.40.190.10">
    <property type="entry name" value="Periplasmic binding protein-like II"/>
    <property type="match status" value="3"/>
</dbReference>
<organism evidence="3 4">
    <name type="scientific">Egicoccus halophilus</name>
    <dbReference type="NCBI Taxonomy" id="1670830"/>
    <lineage>
        <taxon>Bacteria</taxon>
        <taxon>Bacillati</taxon>
        <taxon>Actinomycetota</taxon>
        <taxon>Nitriliruptoria</taxon>
        <taxon>Egicoccales</taxon>
        <taxon>Egicoccaceae</taxon>
        <taxon>Egicoccus</taxon>
    </lineage>
</organism>
<reference evidence="3" key="2">
    <citation type="submission" date="2020-09" db="EMBL/GenBank/DDBJ databases">
        <authorList>
            <person name="Sun Q."/>
            <person name="Zhou Y."/>
        </authorList>
    </citation>
    <scope>NUCLEOTIDE SEQUENCE</scope>
    <source>
        <strain evidence="3">CGMCC 1.14988</strain>
    </source>
</reference>
<dbReference type="GO" id="GO:0030288">
    <property type="term" value="C:outer membrane-bounded periplasmic space"/>
    <property type="evidence" value="ECO:0007669"/>
    <property type="project" value="TreeGrafter"/>
</dbReference>
<sequence length="387" mass="41850">MGARTRRRPRRLITTTLAVTALFAAACGGDNGNGGDDGAAPDSADGEVDWATVTATGDDADASRDDLIAAAQEEGQLTYYGDANEASLRAWLDGFEEEYDIDVSILRQPGSALYEQWQQETSAGQHQADVVSIADLPPMEDAVEAGHIAEYTPEGDGLFPEDITRSGHLYPVQNFFTQTVSFNSDQLDDDEIARLEEDPFGTLASEDFDGRVATGSPYASQQAAAFYNSIDRDLLERIREGGATSYDDSLALMERIVSGEHAVGIGITDSLIASQAMAGAPVRWVYPDPAVAGAFAVGISANAPHPAAARLLMEWATSPEASERYSSITQTPPSNAEASDDREILETDWYQTPSDEQLFFGWIDDEEIQAQIAEDGEFFEWWSATFG</sequence>
<dbReference type="PANTHER" id="PTHR30006:SF25">
    <property type="entry name" value="PHOSPHOGLYCERATE TRANSPORT REGULATORY PROTEIN PGTC"/>
    <property type="match status" value="1"/>
</dbReference>
<proteinExistence type="predicted"/>
<comment type="caution">
    <text evidence="3">The sequence shown here is derived from an EMBL/GenBank/DDBJ whole genome shotgun (WGS) entry which is preliminary data.</text>
</comment>
<reference evidence="3" key="1">
    <citation type="journal article" date="2014" name="Int. J. Syst. Evol. Microbiol.">
        <title>Complete genome sequence of Corynebacterium casei LMG S-19264T (=DSM 44701T), isolated from a smear-ripened cheese.</title>
        <authorList>
            <consortium name="US DOE Joint Genome Institute (JGI-PGF)"/>
            <person name="Walter F."/>
            <person name="Albersmeier A."/>
            <person name="Kalinowski J."/>
            <person name="Ruckert C."/>
        </authorList>
    </citation>
    <scope>NUCLEOTIDE SEQUENCE</scope>
    <source>
        <strain evidence="3">CGMCC 1.14988</strain>
    </source>
</reference>
<protein>
    <recommendedName>
        <fullName evidence="5">Iron(III) transport system substrate-binding protein</fullName>
    </recommendedName>
</protein>
<dbReference type="AlphaFoldDB" id="A0A8J3AGS8"/>
<evidence type="ECO:0000256" key="1">
    <source>
        <dbReference type="ARBA" id="ARBA00022729"/>
    </source>
</evidence>
<keyword evidence="1 2" id="KW-0732">Signal</keyword>
<evidence type="ECO:0000313" key="3">
    <source>
        <dbReference type="EMBL" id="GGI08693.1"/>
    </source>
</evidence>
<dbReference type="Proteomes" id="UP000650511">
    <property type="component" value="Unassembled WGS sequence"/>
</dbReference>
<dbReference type="RefSeq" id="WP_165404087.1">
    <property type="nucleotide sequence ID" value="NZ_BMHA01000012.1"/>
</dbReference>
<evidence type="ECO:0000313" key="4">
    <source>
        <dbReference type="Proteomes" id="UP000650511"/>
    </source>
</evidence>
<dbReference type="PANTHER" id="PTHR30006">
    <property type="entry name" value="THIAMINE-BINDING PERIPLASMIC PROTEIN-RELATED"/>
    <property type="match status" value="1"/>
</dbReference>
<gene>
    <name evidence="3" type="ORF">GCM10011354_30370</name>
</gene>
<dbReference type="SUPFAM" id="SSF53850">
    <property type="entry name" value="Periplasmic binding protein-like II"/>
    <property type="match status" value="1"/>
</dbReference>
<evidence type="ECO:0000256" key="2">
    <source>
        <dbReference type="SAM" id="SignalP"/>
    </source>
</evidence>